<gene>
    <name evidence="1" type="ORF">JOC47_001704</name>
</gene>
<organism evidence="1 2">
    <name type="scientific">Halanaerobacter jeridensis</name>
    <dbReference type="NCBI Taxonomy" id="706427"/>
    <lineage>
        <taxon>Bacteria</taxon>
        <taxon>Bacillati</taxon>
        <taxon>Bacillota</taxon>
        <taxon>Clostridia</taxon>
        <taxon>Halanaerobiales</taxon>
        <taxon>Halobacteroidaceae</taxon>
        <taxon>Halanaerobacter</taxon>
    </lineage>
</organism>
<comment type="caution">
    <text evidence="1">The sequence shown here is derived from an EMBL/GenBank/DDBJ whole genome shotgun (WGS) entry which is preliminary data.</text>
</comment>
<keyword evidence="2" id="KW-1185">Reference proteome</keyword>
<reference evidence="1" key="1">
    <citation type="submission" date="2021-01" db="EMBL/GenBank/DDBJ databases">
        <title>Genomic Encyclopedia of Type Strains, Phase IV (KMG-IV): sequencing the most valuable type-strain genomes for metagenomic binning, comparative biology and taxonomic classification.</title>
        <authorList>
            <person name="Goeker M."/>
        </authorList>
    </citation>
    <scope>NUCLEOTIDE SEQUENCE</scope>
    <source>
        <strain evidence="1">DSM 23230</strain>
    </source>
</reference>
<dbReference type="AlphaFoldDB" id="A0A939BPH3"/>
<dbReference type="PROSITE" id="PS51257">
    <property type="entry name" value="PROKAR_LIPOPROTEIN"/>
    <property type="match status" value="1"/>
</dbReference>
<dbReference type="Proteomes" id="UP000774000">
    <property type="component" value="Unassembled WGS sequence"/>
</dbReference>
<accession>A0A939BPH3</accession>
<protein>
    <recommendedName>
        <fullName evidence="3">Lipoprotein</fullName>
    </recommendedName>
</protein>
<evidence type="ECO:0000313" key="1">
    <source>
        <dbReference type="EMBL" id="MBM7556853.1"/>
    </source>
</evidence>
<evidence type="ECO:0000313" key="2">
    <source>
        <dbReference type="Proteomes" id="UP000774000"/>
    </source>
</evidence>
<dbReference type="EMBL" id="JAFBDQ010000007">
    <property type="protein sequence ID" value="MBM7556853.1"/>
    <property type="molecule type" value="Genomic_DNA"/>
</dbReference>
<name>A0A939BPH3_9FIRM</name>
<evidence type="ECO:0008006" key="3">
    <source>
        <dbReference type="Google" id="ProtNLM"/>
    </source>
</evidence>
<sequence length="273" mass="32694">MKFFKIFLIISLTLLMITGCGLLELGSKNKSTKEPLKDYPQLSKKVKGTLEERYDHKFEIDRIAYLNQIDVYVLYCNPVDDKELEFRVKTGGKYGESLWDEYGKLRTDHEIEKYYKPIIKEKLPYKLVSNPNLATYTDWGRIPSAKELLEDDSQNTKIYLKICIFEDILEKDKERALTGILELMELLEKQDLKRWKIQIELYNEDFFKGIDPKWLMEETDWLSHDIFEVPDRYKDVIKYKDHYIYGAELTYMIKIDHKKYKDIERTDSIKTYI</sequence>
<proteinExistence type="predicted"/>